<feature type="transmembrane region" description="Helical" evidence="1">
    <location>
        <begin position="151"/>
        <end position="172"/>
    </location>
</feature>
<dbReference type="EMBL" id="UHJJ01000017">
    <property type="protein sequence ID" value="SUQ15834.1"/>
    <property type="molecule type" value="Genomic_DNA"/>
</dbReference>
<dbReference type="PANTHER" id="PTHR36435:SF1">
    <property type="entry name" value="CAAX AMINO TERMINAL PROTEASE FAMILY PROTEIN"/>
    <property type="match status" value="1"/>
</dbReference>
<dbReference type="PANTHER" id="PTHR36435">
    <property type="entry name" value="SLR1288 PROTEIN"/>
    <property type="match status" value="1"/>
</dbReference>
<dbReference type="RefSeq" id="WP_109714007.1">
    <property type="nucleotide sequence ID" value="NZ_QGDS01000017.1"/>
</dbReference>
<reference evidence="4" key="1">
    <citation type="submission" date="2017-07" db="EMBL/GenBank/DDBJ databases">
        <authorList>
            <person name="Varghese N."/>
            <person name="Submissions S."/>
        </authorList>
    </citation>
    <scope>NUCLEOTIDE SEQUENCE [LARGE SCALE GENOMIC DNA]</scope>
    <source>
        <strain evidence="4">NLAE-zl-C134</strain>
    </source>
</reference>
<evidence type="ECO:0000313" key="4">
    <source>
        <dbReference type="Proteomes" id="UP000254051"/>
    </source>
</evidence>
<feature type="transmembrane region" description="Helical" evidence="1">
    <location>
        <begin position="12"/>
        <end position="31"/>
    </location>
</feature>
<feature type="transmembrane region" description="Helical" evidence="1">
    <location>
        <begin position="239"/>
        <end position="262"/>
    </location>
</feature>
<dbReference type="Proteomes" id="UP000254051">
    <property type="component" value="Unassembled WGS sequence"/>
</dbReference>
<dbReference type="OrthoDB" id="9782250at2"/>
<keyword evidence="1" id="KW-1133">Transmembrane helix</keyword>
<keyword evidence="1" id="KW-0812">Transmembrane</keyword>
<dbReference type="AlphaFoldDB" id="A0A315ZPY6"/>
<evidence type="ECO:0000259" key="2">
    <source>
        <dbReference type="Pfam" id="PF02517"/>
    </source>
</evidence>
<keyword evidence="4" id="KW-1185">Reference proteome</keyword>
<dbReference type="InterPro" id="IPR003675">
    <property type="entry name" value="Rce1/LyrA-like_dom"/>
</dbReference>
<keyword evidence="1" id="KW-0472">Membrane</keyword>
<organism evidence="3 4">
    <name type="scientific">Faecalicatena contorta</name>
    <dbReference type="NCBI Taxonomy" id="39482"/>
    <lineage>
        <taxon>Bacteria</taxon>
        <taxon>Bacillati</taxon>
        <taxon>Bacillota</taxon>
        <taxon>Clostridia</taxon>
        <taxon>Lachnospirales</taxon>
        <taxon>Lachnospiraceae</taxon>
        <taxon>Faecalicatena</taxon>
    </lineage>
</organism>
<feature type="transmembrane region" description="Helical" evidence="1">
    <location>
        <begin position="80"/>
        <end position="98"/>
    </location>
</feature>
<protein>
    <recommendedName>
        <fullName evidence="2">CAAX prenyl protease 2/Lysostaphin resistance protein A-like domain-containing protein</fullName>
    </recommendedName>
</protein>
<dbReference type="GO" id="GO:0004175">
    <property type="term" value="F:endopeptidase activity"/>
    <property type="evidence" value="ECO:0007669"/>
    <property type="project" value="UniProtKB-ARBA"/>
</dbReference>
<dbReference type="Pfam" id="PF02517">
    <property type="entry name" value="Rce1-like"/>
    <property type="match status" value="1"/>
</dbReference>
<sequence>MNKNPESKQFWRLAGPILLFWVIEFAARFLIESVVLAPHFGEILGYRLFSGGMTQDDIMNLIMENWEKIAGILQQYQIEILGGVALFTVPLTLTLFLMDRKRESTLLLPQNKKAGIWRYSAILAFGAAVCIGMSCLSIMTNLALMSDNYQIASAAFYSASVPVQVIVLGIIIPLTEELMFRGVLFKRYREQSSFLRAALYSSLLFSITHGNMVQFLYSFVLGIFLAYVYEKYGSFKAPAVLHITANIISVILTNTGGFTWLAANPVRMGIASIASAFIGSVMFVFIQKIDEKPVQ</sequence>
<dbReference type="GO" id="GO:0080120">
    <property type="term" value="P:CAAX-box protein maturation"/>
    <property type="evidence" value="ECO:0007669"/>
    <property type="project" value="UniProtKB-ARBA"/>
</dbReference>
<feature type="transmembrane region" description="Helical" evidence="1">
    <location>
        <begin position="119"/>
        <end position="139"/>
    </location>
</feature>
<evidence type="ECO:0000313" key="3">
    <source>
        <dbReference type="EMBL" id="SUQ15834.1"/>
    </source>
</evidence>
<proteinExistence type="predicted"/>
<feature type="transmembrane region" description="Helical" evidence="1">
    <location>
        <begin position="268"/>
        <end position="286"/>
    </location>
</feature>
<gene>
    <name evidence="3" type="ORF">SAMN05216529_11710</name>
</gene>
<evidence type="ECO:0000256" key="1">
    <source>
        <dbReference type="SAM" id="Phobius"/>
    </source>
</evidence>
<name>A0A315ZPY6_9FIRM</name>
<accession>A0A315ZPY6</accession>
<dbReference type="InterPro" id="IPR052710">
    <property type="entry name" value="CAAX_protease"/>
</dbReference>
<feature type="domain" description="CAAX prenyl protease 2/Lysostaphin resistance protein A-like" evidence="2">
    <location>
        <begin position="161"/>
        <end position="248"/>
    </location>
</feature>